<evidence type="ECO:0000259" key="3">
    <source>
        <dbReference type="Pfam" id="PF01557"/>
    </source>
</evidence>
<feature type="domain" description="Rv2993c-like N-terminal" evidence="4">
    <location>
        <begin position="1"/>
        <end position="51"/>
    </location>
</feature>
<evidence type="ECO:0000313" key="5">
    <source>
        <dbReference type="EMBL" id="MFD2044613.1"/>
    </source>
</evidence>
<sequence length="262" mass="28786">MKYVRFKQGKTDKYGVLKDEEIIVLTGSPLNVDTAQTDEKVNIEEVRLISPLIPNEIIGIGANFIADEKDRPEWLPNTPIFFSKPKHSVIGTEDSIELPPGIESVKFESEIAVIIGKQARNIDESDYLDYIFGITVANDVTSPDYFREDGHWFVGKSFPSFTPLGPVIETEFELENVMIQSYVNGEPFQNSPTSHMIISISQMISYLSQVTVLNPGDVILTGSPVGAGFVKAGDVVSCTVTGIGTLENPVIQSKTTKKATLI</sequence>
<dbReference type="InterPro" id="IPR051121">
    <property type="entry name" value="FAH"/>
</dbReference>
<dbReference type="GO" id="GO:0016787">
    <property type="term" value="F:hydrolase activity"/>
    <property type="evidence" value="ECO:0007669"/>
    <property type="project" value="UniProtKB-KW"/>
</dbReference>
<dbReference type="Pfam" id="PF10370">
    <property type="entry name" value="Rv2993c-like_N"/>
    <property type="match status" value="1"/>
</dbReference>
<dbReference type="RefSeq" id="WP_377556155.1">
    <property type="nucleotide sequence ID" value="NZ_JBHUHQ010000015.1"/>
</dbReference>
<dbReference type="Proteomes" id="UP001597383">
    <property type="component" value="Unassembled WGS sequence"/>
</dbReference>
<evidence type="ECO:0000256" key="1">
    <source>
        <dbReference type="ARBA" id="ARBA00010211"/>
    </source>
</evidence>
<dbReference type="PANTHER" id="PTHR42796">
    <property type="entry name" value="FUMARYLACETOACETATE HYDROLASE DOMAIN-CONTAINING PROTEIN 2A-RELATED"/>
    <property type="match status" value="1"/>
</dbReference>
<gene>
    <name evidence="5" type="ORF">ACFSJF_10070</name>
</gene>
<name>A0ABW4VZB6_9BACI</name>
<dbReference type="InterPro" id="IPR018833">
    <property type="entry name" value="Rv2993c-like_N"/>
</dbReference>
<dbReference type="InterPro" id="IPR036663">
    <property type="entry name" value="Fumarylacetoacetase_C_sf"/>
</dbReference>
<keyword evidence="2" id="KW-0479">Metal-binding</keyword>
<evidence type="ECO:0000256" key="2">
    <source>
        <dbReference type="ARBA" id="ARBA00022723"/>
    </source>
</evidence>
<comment type="caution">
    <text evidence="5">The sequence shown here is derived from an EMBL/GenBank/DDBJ whole genome shotgun (WGS) entry which is preliminary data.</text>
</comment>
<dbReference type="EC" id="3.7.-.-" evidence="5"/>
<keyword evidence="6" id="KW-1185">Reference proteome</keyword>
<dbReference type="PANTHER" id="PTHR42796:SF4">
    <property type="entry name" value="FUMARYLACETOACETATE HYDROLASE DOMAIN-CONTAINING PROTEIN 2A"/>
    <property type="match status" value="1"/>
</dbReference>
<reference evidence="6" key="1">
    <citation type="journal article" date="2019" name="Int. J. Syst. Evol. Microbiol.">
        <title>The Global Catalogue of Microorganisms (GCM) 10K type strain sequencing project: providing services to taxonomists for standard genome sequencing and annotation.</title>
        <authorList>
            <consortium name="The Broad Institute Genomics Platform"/>
            <consortium name="The Broad Institute Genome Sequencing Center for Infectious Disease"/>
            <person name="Wu L."/>
            <person name="Ma J."/>
        </authorList>
    </citation>
    <scope>NUCLEOTIDE SEQUENCE [LARGE SCALE GENOMIC DNA]</scope>
    <source>
        <strain evidence="6">R28</strain>
    </source>
</reference>
<protein>
    <submittedName>
        <fullName evidence="5">Fumarylacetoacetate hydrolase family protein</fullName>
        <ecNumber evidence="5">3.7.-.-</ecNumber>
    </submittedName>
</protein>
<dbReference type="Pfam" id="PF01557">
    <property type="entry name" value="FAA_hydrolase"/>
    <property type="match status" value="1"/>
</dbReference>
<proteinExistence type="inferred from homology"/>
<evidence type="ECO:0000259" key="4">
    <source>
        <dbReference type="Pfam" id="PF10370"/>
    </source>
</evidence>
<keyword evidence="5" id="KW-0378">Hydrolase</keyword>
<dbReference type="SUPFAM" id="SSF56529">
    <property type="entry name" value="FAH"/>
    <property type="match status" value="1"/>
</dbReference>
<dbReference type="InterPro" id="IPR011234">
    <property type="entry name" value="Fumarylacetoacetase-like_C"/>
</dbReference>
<dbReference type="EMBL" id="JBHUHQ010000015">
    <property type="protein sequence ID" value="MFD2044613.1"/>
    <property type="molecule type" value="Genomic_DNA"/>
</dbReference>
<accession>A0ABW4VZB6</accession>
<feature type="domain" description="Fumarylacetoacetase-like C-terminal" evidence="3">
    <location>
        <begin position="62"/>
        <end position="250"/>
    </location>
</feature>
<comment type="similarity">
    <text evidence="1">Belongs to the FAH family.</text>
</comment>
<organism evidence="5 6">
    <name type="scientific">Ornithinibacillus salinisoli</name>
    <dbReference type="NCBI Taxonomy" id="1848459"/>
    <lineage>
        <taxon>Bacteria</taxon>
        <taxon>Bacillati</taxon>
        <taxon>Bacillota</taxon>
        <taxon>Bacilli</taxon>
        <taxon>Bacillales</taxon>
        <taxon>Bacillaceae</taxon>
        <taxon>Ornithinibacillus</taxon>
    </lineage>
</organism>
<evidence type="ECO:0000313" key="6">
    <source>
        <dbReference type="Proteomes" id="UP001597383"/>
    </source>
</evidence>
<dbReference type="Gene3D" id="3.90.850.10">
    <property type="entry name" value="Fumarylacetoacetase-like, C-terminal domain"/>
    <property type="match status" value="1"/>
</dbReference>